<dbReference type="SUPFAM" id="SSF51735">
    <property type="entry name" value="NAD(P)-binding Rossmann-fold domains"/>
    <property type="match status" value="1"/>
</dbReference>
<dbReference type="PROSITE" id="PS00061">
    <property type="entry name" value="ADH_SHORT"/>
    <property type="match status" value="1"/>
</dbReference>
<evidence type="ECO:0000256" key="2">
    <source>
        <dbReference type="ARBA" id="ARBA00023002"/>
    </source>
</evidence>
<gene>
    <name evidence="4" type="ORF">FE374_03875</name>
</gene>
<sequence>MSPTVRGARVLVTGATRGMGRLFAERAAAEGAAVLVLWGRDVAALQEVAAAVARPGLRVRTDAVDLDDVAALDAAAHAVLADLGAVDVLVNNAGVITSSGYFWQQDPAEAAHTLRVNTLAPMRLAAHFLPAMIADAARPKRVLNVASAAGIVPNPRMSVYAASKAALLSWSDTLRLELEQAGHTHVRVTTFSPSYVSTGMFEGVRSVLLTPMLRPERAVDQAWRALLAGRAHVISPPTVHVARAARGLLPSRAWDRMAKVFGVHRSMEGFTGRPS</sequence>
<organism evidence="4 5">
    <name type="scientific">Georgenia yuyongxinii</name>
    <dbReference type="NCBI Taxonomy" id="2589797"/>
    <lineage>
        <taxon>Bacteria</taxon>
        <taxon>Bacillati</taxon>
        <taxon>Actinomycetota</taxon>
        <taxon>Actinomycetes</taxon>
        <taxon>Micrococcales</taxon>
        <taxon>Bogoriellaceae</taxon>
        <taxon>Georgenia</taxon>
    </lineage>
</organism>
<protein>
    <submittedName>
        <fullName evidence="4">SDR family NAD(P)-dependent oxidoreductase</fullName>
    </submittedName>
</protein>
<dbReference type="OrthoDB" id="4523082at2"/>
<comment type="similarity">
    <text evidence="1 3">Belongs to the short-chain dehydrogenases/reductases (SDR) family.</text>
</comment>
<keyword evidence="2" id="KW-0560">Oxidoreductase</keyword>
<evidence type="ECO:0000256" key="1">
    <source>
        <dbReference type="ARBA" id="ARBA00006484"/>
    </source>
</evidence>
<dbReference type="InterPro" id="IPR036291">
    <property type="entry name" value="NAD(P)-bd_dom_sf"/>
</dbReference>
<reference evidence="4 5" key="1">
    <citation type="submission" date="2019-05" db="EMBL/GenBank/DDBJ databases">
        <title>Georgenia *** sp. nov., and Georgenia *** sp. nov., isolated from the intestinal contents of plateau pika (Ochotona curzoniae) in the Qinghai-Tibet plateau of China.</title>
        <authorList>
            <person name="Tian Z."/>
        </authorList>
    </citation>
    <scope>NUCLEOTIDE SEQUENCE [LARGE SCALE GENOMIC DNA]</scope>
    <source>
        <strain evidence="4 5">Z443</strain>
    </source>
</reference>
<dbReference type="GO" id="GO:0016616">
    <property type="term" value="F:oxidoreductase activity, acting on the CH-OH group of donors, NAD or NADP as acceptor"/>
    <property type="evidence" value="ECO:0007669"/>
    <property type="project" value="TreeGrafter"/>
</dbReference>
<proteinExistence type="inferred from homology"/>
<dbReference type="EMBL" id="CP040915">
    <property type="protein sequence ID" value="QDC23883.1"/>
    <property type="molecule type" value="Genomic_DNA"/>
</dbReference>
<dbReference type="PANTHER" id="PTHR24322:SF736">
    <property type="entry name" value="RETINOL DEHYDROGENASE 10"/>
    <property type="match status" value="1"/>
</dbReference>
<dbReference type="RefSeq" id="WP_139927325.1">
    <property type="nucleotide sequence ID" value="NZ_CP040915.1"/>
</dbReference>
<dbReference type="PANTHER" id="PTHR24322">
    <property type="entry name" value="PKSB"/>
    <property type="match status" value="1"/>
</dbReference>
<dbReference type="KEGG" id="gyu:FE374_03875"/>
<dbReference type="Pfam" id="PF00106">
    <property type="entry name" value="adh_short"/>
    <property type="match status" value="1"/>
</dbReference>
<dbReference type="InterPro" id="IPR002347">
    <property type="entry name" value="SDR_fam"/>
</dbReference>
<accession>A0A5B8C027</accession>
<evidence type="ECO:0000313" key="4">
    <source>
        <dbReference type="EMBL" id="QDC23883.1"/>
    </source>
</evidence>
<evidence type="ECO:0000313" key="5">
    <source>
        <dbReference type="Proteomes" id="UP000314616"/>
    </source>
</evidence>
<dbReference type="PRINTS" id="PR00080">
    <property type="entry name" value="SDRFAMILY"/>
</dbReference>
<dbReference type="AlphaFoldDB" id="A0A5B8C027"/>
<dbReference type="Proteomes" id="UP000314616">
    <property type="component" value="Chromosome"/>
</dbReference>
<evidence type="ECO:0000256" key="3">
    <source>
        <dbReference type="RuleBase" id="RU000363"/>
    </source>
</evidence>
<dbReference type="InterPro" id="IPR020904">
    <property type="entry name" value="Sc_DH/Rdtase_CS"/>
</dbReference>
<name>A0A5B8C027_9MICO</name>
<dbReference type="Gene3D" id="3.40.50.720">
    <property type="entry name" value="NAD(P)-binding Rossmann-like Domain"/>
    <property type="match status" value="1"/>
</dbReference>
<dbReference type="PRINTS" id="PR00081">
    <property type="entry name" value="GDHRDH"/>
</dbReference>